<dbReference type="Gene3D" id="1.20.140.20">
    <property type="entry name" value="Alpha-ketoacid/pyruvate dehydrogenase kinase, N-terminal domain"/>
    <property type="match status" value="1"/>
</dbReference>
<evidence type="ECO:0000256" key="1">
    <source>
        <dbReference type="ARBA" id="ARBA00004305"/>
    </source>
</evidence>
<evidence type="ECO:0000313" key="14">
    <source>
        <dbReference type="Proteomes" id="UP001150538"/>
    </source>
</evidence>
<evidence type="ECO:0000256" key="10">
    <source>
        <dbReference type="RuleBase" id="RU366032"/>
    </source>
</evidence>
<sequence>MVPQMLKFVSKVVGRRRYSSKSLSFEDEKLVLKYATRDIKPVTLRQLMAHGRKPLTESQILESCQYTQNELPVRLAKRVVAFQRLPFIVGMNPYISRVYYQYYEAFERLRSFPPVKTLEDEADFTKALLRQTQLLADVIPTIAQGFHECKKYMKTSDITSFIDELIKARIGLRVIGEQHVELSHQYRELMTEEEGNWAGEAQGDLKNETPGARDGASVLKDWVGSINTNLKPRRLIQQVCLYIQNVCEMHYGTSPEYIINQGISESSSSTQDSINMNYNSDTGNNQHNKRNSNNNNGGGGGENDIVMTYIPSHLEYIVMELLKNSYRATIEHSTRNRRLFHPSINITISKGVKYVGIRIRDEGGGISKSNMSHVFEYSWTTVKDIHETSAPNMMMGANASTGGAGGTFSIQANLDLQAGTGGPIAGLGFGLPMAKLYAGYFGGSLEIMSLEGHGCDVFLKIPCIDLNMDKLVI</sequence>
<feature type="compositionally biased region" description="Low complexity" evidence="11">
    <location>
        <begin position="283"/>
        <end position="295"/>
    </location>
</feature>
<evidence type="ECO:0000256" key="6">
    <source>
        <dbReference type="ARBA" id="ARBA00022777"/>
    </source>
</evidence>
<dbReference type="EC" id="2.7.11.-" evidence="10"/>
<name>A0A9W8DME3_9FUNG</name>
<evidence type="ECO:0000256" key="3">
    <source>
        <dbReference type="ARBA" id="ARBA00022553"/>
    </source>
</evidence>
<evidence type="ECO:0000256" key="4">
    <source>
        <dbReference type="ARBA" id="ARBA00022679"/>
    </source>
</evidence>
<dbReference type="SUPFAM" id="SSF69012">
    <property type="entry name" value="alpha-ketoacid dehydrogenase kinase, N-terminal domain"/>
    <property type="match status" value="1"/>
</dbReference>
<keyword evidence="4 10" id="KW-0808">Transferase</keyword>
<dbReference type="InterPro" id="IPR004358">
    <property type="entry name" value="Sig_transdc_His_kin-like_C"/>
</dbReference>
<evidence type="ECO:0000256" key="7">
    <source>
        <dbReference type="ARBA" id="ARBA00022840"/>
    </source>
</evidence>
<comment type="subcellular location">
    <subcellularLocation>
        <location evidence="1 10">Mitochondrion matrix</location>
    </subcellularLocation>
</comment>
<feature type="domain" description="Histidine kinase" evidence="12">
    <location>
        <begin position="311"/>
        <end position="465"/>
    </location>
</feature>
<evidence type="ECO:0000259" key="12">
    <source>
        <dbReference type="PROSITE" id="PS50109"/>
    </source>
</evidence>
<evidence type="ECO:0000256" key="11">
    <source>
        <dbReference type="SAM" id="MobiDB-lite"/>
    </source>
</evidence>
<keyword evidence="8" id="KW-0809">Transit peptide</keyword>
<keyword evidence="14" id="KW-1185">Reference proteome</keyword>
<keyword evidence="9 10" id="KW-0496">Mitochondrion</keyword>
<dbReference type="InterPro" id="IPR018955">
    <property type="entry name" value="BCDHK/PDK_N"/>
</dbReference>
<organism evidence="13 14">
    <name type="scientific">Mycoemilia scoparia</name>
    <dbReference type="NCBI Taxonomy" id="417184"/>
    <lineage>
        <taxon>Eukaryota</taxon>
        <taxon>Fungi</taxon>
        <taxon>Fungi incertae sedis</taxon>
        <taxon>Zoopagomycota</taxon>
        <taxon>Kickxellomycotina</taxon>
        <taxon>Kickxellomycetes</taxon>
        <taxon>Kickxellales</taxon>
        <taxon>Kickxellaceae</taxon>
        <taxon>Mycoemilia</taxon>
    </lineage>
</organism>
<dbReference type="GO" id="GO:0005524">
    <property type="term" value="F:ATP binding"/>
    <property type="evidence" value="ECO:0007669"/>
    <property type="project" value="UniProtKB-UniRule"/>
</dbReference>
<dbReference type="EMBL" id="JANBPU010000102">
    <property type="protein sequence ID" value="KAJ1916465.1"/>
    <property type="molecule type" value="Genomic_DNA"/>
</dbReference>
<gene>
    <name evidence="13" type="ORF">H4219_003772</name>
</gene>
<dbReference type="PANTHER" id="PTHR11947">
    <property type="entry name" value="PYRUVATE DEHYDROGENASE KINASE"/>
    <property type="match status" value="1"/>
</dbReference>
<dbReference type="GO" id="GO:0010906">
    <property type="term" value="P:regulation of glucose metabolic process"/>
    <property type="evidence" value="ECO:0007669"/>
    <property type="project" value="TreeGrafter"/>
</dbReference>
<protein>
    <recommendedName>
        <fullName evidence="10">Protein-serine/threonine kinase</fullName>
        <ecNumber evidence="10">2.7.11.-</ecNumber>
    </recommendedName>
</protein>
<keyword evidence="3" id="KW-0597">Phosphoprotein</keyword>
<dbReference type="GO" id="GO:0005759">
    <property type="term" value="C:mitochondrial matrix"/>
    <property type="evidence" value="ECO:0007669"/>
    <property type="project" value="UniProtKB-SubCell"/>
</dbReference>
<feature type="region of interest" description="Disordered" evidence="11">
    <location>
        <begin position="266"/>
        <end position="300"/>
    </location>
</feature>
<accession>A0A9W8DME3</accession>
<evidence type="ECO:0000313" key="13">
    <source>
        <dbReference type="EMBL" id="KAJ1916465.1"/>
    </source>
</evidence>
<dbReference type="Pfam" id="PF10436">
    <property type="entry name" value="BCDHK_Adom3"/>
    <property type="match status" value="1"/>
</dbReference>
<keyword evidence="5 10" id="KW-0547">Nucleotide-binding</keyword>
<dbReference type="InterPro" id="IPR039028">
    <property type="entry name" value="BCKD/PDK"/>
</dbReference>
<proteinExistence type="inferred from homology"/>
<dbReference type="OrthoDB" id="3264224at2759"/>
<dbReference type="PRINTS" id="PR00344">
    <property type="entry name" value="BCTRLSENSOR"/>
</dbReference>
<dbReference type="InterPro" id="IPR005467">
    <property type="entry name" value="His_kinase_dom"/>
</dbReference>
<dbReference type="Gene3D" id="3.30.565.10">
    <property type="entry name" value="Histidine kinase-like ATPase, C-terminal domain"/>
    <property type="match status" value="1"/>
</dbReference>
<dbReference type="PANTHER" id="PTHR11947:SF20">
    <property type="entry name" value="[3-METHYL-2-OXOBUTANOATE DEHYDROGENASE [LIPOAMIDE]] KINASE, MITOCHONDRIAL"/>
    <property type="match status" value="1"/>
</dbReference>
<keyword evidence="6 10" id="KW-0418">Kinase</keyword>
<evidence type="ECO:0000256" key="9">
    <source>
        <dbReference type="ARBA" id="ARBA00023128"/>
    </source>
</evidence>
<dbReference type="SUPFAM" id="SSF55874">
    <property type="entry name" value="ATPase domain of HSP90 chaperone/DNA topoisomerase II/histidine kinase"/>
    <property type="match status" value="1"/>
</dbReference>
<dbReference type="PROSITE" id="PS50109">
    <property type="entry name" value="HIS_KIN"/>
    <property type="match status" value="1"/>
</dbReference>
<dbReference type="InterPro" id="IPR003594">
    <property type="entry name" value="HATPase_dom"/>
</dbReference>
<comment type="caution">
    <text evidence="13">The sequence shown here is derived from an EMBL/GenBank/DDBJ whole genome shotgun (WGS) entry which is preliminary data.</text>
</comment>
<dbReference type="SMART" id="SM00387">
    <property type="entry name" value="HATPase_c"/>
    <property type="match status" value="1"/>
</dbReference>
<dbReference type="AlphaFoldDB" id="A0A9W8DME3"/>
<dbReference type="Proteomes" id="UP001150538">
    <property type="component" value="Unassembled WGS sequence"/>
</dbReference>
<dbReference type="GO" id="GO:0004740">
    <property type="term" value="F:pyruvate dehydrogenase (acetyl-transferring) kinase activity"/>
    <property type="evidence" value="ECO:0007669"/>
    <property type="project" value="TreeGrafter"/>
</dbReference>
<dbReference type="InterPro" id="IPR036890">
    <property type="entry name" value="HATPase_C_sf"/>
</dbReference>
<dbReference type="Pfam" id="PF02518">
    <property type="entry name" value="HATPase_c"/>
    <property type="match status" value="1"/>
</dbReference>
<evidence type="ECO:0000256" key="5">
    <source>
        <dbReference type="ARBA" id="ARBA00022741"/>
    </source>
</evidence>
<evidence type="ECO:0000256" key="2">
    <source>
        <dbReference type="ARBA" id="ARBA00006155"/>
    </source>
</evidence>
<reference evidence="13" key="1">
    <citation type="submission" date="2022-07" db="EMBL/GenBank/DDBJ databases">
        <title>Phylogenomic reconstructions and comparative analyses of Kickxellomycotina fungi.</title>
        <authorList>
            <person name="Reynolds N.K."/>
            <person name="Stajich J.E."/>
            <person name="Barry K."/>
            <person name="Grigoriev I.V."/>
            <person name="Crous P."/>
            <person name="Smith M.E."/>
        </authorList>
    </citation>
    <scope>NUCLEOTIDE SEQUENCE</scope>
    <source>
        <strain evidence="13">NBRC 100468</strain>
    </source>
</reference>
<comment type="similarity">
    <text evidence="2 10">Belongs to the PDK/BCKDK protein kinase family.</text>
</comment>
<dbReference type="InterPro" id="IPR036784">
    <property type="entry name" value="AK/P_DHK_N_sf"/>
</dbReference>
<evidence type="ECO:0000256" key="8">
    <source>
        <dbReference type="ARBA" id="ARBA00022946"/>
    </source>
</evidence>
<keyword evidence="7 10" id="KW-0067">ATP-binding</keyword>